<comment type="function">
    <text evidence="7">Part of the tripartite ATP-independent periplasmic (TRAP) transport system.</text>
</comment>
<evidence type="ECO:0000256" key="2">
    <source>
        <dbReference type="ARBA" id="ARBA00022448"/>
    </source>
</evidence>
<comment type="similarity">
    <text evidence="7">Belongs to the TRAP transporter small permease family.</text>
</comment>
<evidence type="ECO:0000256" key="1">
    <source>
        <dbReference type="ARBA" id="ARBA00004651"/>
    </source>
</evidence>
<dbReference type="AlphaFoldDB" id="A0A4V6WLS6"/>
<keyword evidence="6 7" id="KW-0472">Membrane</keyword>
<evidence type="ECO:0000256" key="6">
    <source>
        <dbReference type="ARBA" id="ARBA00023136"/>
    </source>
</evidence>
<name>A0A4V6WLS6_9RHOB</name>
<evidence type="ECO:0000256" key="3">
    <source>
        <dbReference type="ARBA" id="ARBA00022475"/>
    </source>
</evidence>
<feature type="transmembrane region" description="Helical" evidence="7">
    <location>
        <begin position="23"/>
        <end position="43"/>
    </location>
</feature>
<keyword evidence="2 7" id="KW-0813">Transport</keyword>
<feature type="transmembrane region" description="Helical" evidence="7">
    <location>
        <begin position="145"/>
        <end position="167"/>
    </location>
</feature>
<dbReference type="InterPro" id="IPR055348">
    <property type="entry name" value="DctQ"/>
</dbReference>
<keyword evidence="4 7" id="KW-0812">Transmembrane</keyword>
<keyword evidence="3" id="KW-1003">Cell membrane</keyword>
<feature type="domain" description="Tripartite ATP-independent periplasmic transporters DctQ component" evidence="8">
    <location>
        <begin position="39"/>
        <end position="169"/>
    </location>
</feature>
<dbReference type="RefSeq" id="WP_136790851.1">
    <property type="nucleotide sequence ID" value="NZ_SWAU01000002.1"/>
</dbReference>
<evidence type="ECO:0000259" key="8">
    <source>
        <dbReference type="Pfam" id="PF04290"/>
    </source>
</evidence>
<dbReference type="GO" id="GO:0005886">
    <property type="term" value="C:plasma membrane"/>
    <property type="evidence" value="ECO:0007669"/>
    <property type="project" value="UniProtKB-SubCell"/>
</dbReference>
<feature type="transmembrane region" description="Helical" evidence="7">
    <location>
        <begin position="102"/>
        <end position="125"/>
    </location>
</feature>
<dbReference type="GO" id="GO:0022857">
    <property type="term" value="F:transmembrane transporter activity"/>
    <property type="evidence" value="ECO:0007669"/>
    <property type="project" value="UniProtKB-UniRule"/>
</dbReference>
<comment type="subcellular location">
    <subcellularLocation>
        <location evidence="7">Cell inner membrane</location>
        <topology evidence="7">Multi-pass membrane protein</topology>
    </subcellularLocation>
    <subcellularLocation>
        <location evidence="1">Cell membrane</location>
        <topology evidence="1">Multi-pass membrane protein</topology>
    </subcellularLocation>
</comment>
<keyword evidence="5 7" id="KW-1133">Transmembrane helix</keyword>
<comment type="caution">
    <text evidence="9">The sequence shown here is derived from an EMBL/GenBank/DDBJ whole genome shotgun (WGS) entry which is preliminary data.</text>
</comment>
<evidence type="ECO:0000256" key="7">
    <source>
        <dbReference type="RuleBase" id="RU369079"/>
    </source>
</evidence>
<proteinExistence type="inferred from homology"/>
<reference evidence="9 10" key="1">
    <citation type="submission" date="2019-04" db="EMBL/GenBank/DDBJ databases">
        <title>Crypto-aerobic microbial life in anoxic (sulfidic) marine sediments.</title>
        <authorList>
            <person name="Bhattacharya S."/>
            <person name="Roy C."/>
            <person name="Mondal N."/>
            <person name="Sarkar J."/>
            <person name="Mandal S."/>
            <person name="Rameez M.J."/>
            <person name="Ghosh W."/>
        </authorList>
    </citation>
    <scope>NUCLEOTIDE SEQUENCE [LARGE SCALE GENOMIC DNA]</scope>
    <source>
        <strain evidence="9 10">SBBC</strain>
    </source>
</reference>
<keyword evidence="7" id="KW-0997">Cell inner membrane</keyword>
<feature type="transmembrane region" description="Helical" evidence="7">
    <location>
        <begin position="63"/>
        <end position="81"/>
    </location>
</feature>
<dbReference type="EMBL" id="SWAU01000002">
    <property type="protein sequence ID" value="TKA98447.1"/>
    <property type="molecule type" value="Genomic_DNA"/>
</dbReference>
<dbReference type="Proteomes" id="UP000306340">
    <property type="component" value="Unassembled WGS sequence"/>
</dbReference>
<dbReference type="Pfam" id="PF04290">
    <property type="entry name" value="DctQ"/>
    <property type="match status" value="1"/>
</dbReference>
<gene>
    <name evidence="9" type="ORF">FAZ78_00595</name>
</gene>
<organism evidence="9 10">
    <name type="scientific">Cereibacter changlensis</name>
    <dbReference type="NCBI Taxonomy" id="402884"/>
    <lineage>
        <taxon>Bacteria</taxon>
        <taxon>Pseudomonadati</taxon>
        <taxon>Pseudomonadota</taxon>
        <taxon>Alphaproteobacteria</taxon>
        <taxon>Rhodobacterales</taxon>
        <taxon>Paracoccaceae</taxon>
        <taxon>Cereibacter</taxon>
    </lineage>
</organism>
<comment type="subunit">
    <text evidence="7">The complex comprises the extracytoplasmic solute receptor protein and the two transmembrane proteins.</text>
</comment>
<sequence length="184" mass="19708">MATPSHAPEGPGKVPPFRRGLQAVLDIMGAAGTVWIFGLMLMIMADVAGRNLLQMPVTGVAEIASRSVVAIVFLMLPAAALRGNMVRADFLVSRLNRVAPGVIRLLEWLFCLAGVAIFVLIAVSAWPDTAEAWRTREFFGVQGVWTLPVFPFRLIIVVSGFATALALTVAQLMPVAQTAAPLEI</sequence>
<evidence type="ECO:0000256" key="4">
    <source>
        <dbReference type="ARBA" id="ARBA00022692"/>
    </source>
</evidence>
<evidence type="ECO:0000313" key="9">
    <source>
        <dbReference type="EMBL" id="TKA98447.1"/>
    </source>
</evidence>
<protein>
    <recommendedName>
        <fullName evidence="7">TRAP transporter small permease protein</fullName>
    </recommendedName>
</protein>
<evidence type="ECO:0000313" key="10">
    <source>
        <dbReference type="Proteomes" id="UP000306340"/>
    </source>
</evidence>
<accession>A0A4V6WLS6</accession>
<evidence type="ECO:0000256" key="5">
    <source>
        <dbReference type="ARBA" id="ARBA00022989"/>
    </source>
</evidence>